<dbReference type="PANTHER" id="PTHR43341:SF6">
    <property type="entry name" value="AMINO ACID TRANSPORTER (EUROFUNG)"/>
    <property type="match status" value="1"/>
</dbReference>
<feature type="transmembrane region" description="Helical" evidence="7">
    <location>
        <begin position="132"/>
        <end position="151"/>
    </location>
</feature>
<dbReference type="FunFam" id="1.20.1740.10:FF:000006">
    <property type="entry name" value="General amino acid permease"/>
    <property type="match status" value="1"/>
</dbReference>
<evidence type="ECO:0000256" key="3">
    <source>
        <dbReference type="ARBA" id="ARBA00022692"/>
    </source>
</evidence>
<keyword evidence="3 7" id="KW-0812">Transmembrane</keyword>
<evidence type="ECO:0000313" key="10">
    <source>
        <dbReference type="Proteomes" id="UP001163105"/>
    </source>
</evidence>
<dbReference type="EMBL" id="JAQHRD010000005">
    <property type="protein sequence ID" value="KAJ6441291.1"/>
    <property type="molecule type" value="Genomic_DNA"/>
</dbReference>
<feature type="transmembrane region" description="Helical" evidence="7">
    <location>
        <begin position="361"/>
        <end position="386"/>
    </location>
</feature>
<reference evidence="9" key="1">
    <citation type="submission" date="2023-01" db="EMBL/GenBank/DDBJ databases">
        <title>The growth and conidiation of Purpureocillium lavendulum are regulated by nitrogen source and histone H3K14 acetylation.</title>
        <authorList>
            <person name="Tang P."/>
            <person name="Han J."/>
            <person name="Zhang C."/>
            <person name="Tang P."/>
            <person name="Qi F."/>
            <person name="Zhang K."/>
            <person name="Liang L."/>
        </authorList>
    </citation>
    <scope>NUCLEOTIDE SEQUENCE</scope>
    <source>
        <strain evidence="9">YMF1.00683</strain>
    </source>
</reference>
<gene>
    <name evidence="9" type="primary">YAT</name>
    <name evidence="9" type="ORF">O9K51_07087</name>
</gene>
<proteinExistence type="predicted"/>
<keyword evidence="5 7" id="KW-1133">Transmembrane helix</keyword>
<dbReference type="AlphaFoldDB" id="A0AB34FRI4"/>
<dbReference type="GO" id="GO:0016020">
    <property type="term" value="C:membrane"/>
    <property type="evidence" value="ECO:0007669"/>
    <property type="project" value="UniProtKB-SubCell"/>
</dbReference>
<feature type="transmembrane region" description="Helical" evidence="7">
    <location>
        <begin position="171"/>
        <end position="194"/>
    </location>
</feature>
<feature type="transmembrane region" description="Helical" evidence="7">
    <location>
        <begin position="406"/>
        <end position="423"/>
    </location>
</feature>
<comment type="subcellular location">
    <subcellularLocation>
        <location evidence="1">Membrane</location>
        <topology evidence="1">Multi-pass membrane protein</topology>
    </subcellularLocation>
</comment>
<feature type="transmembrane region" description="Helical" evidence="7">
    <location>
        <begin position="67"/>
        <end position="87"/>
    </location>
</feature>
<feature type="transmembrane region" description="Helical" evidence="7">
    <location>
        <begin position="513"/>
        <end position="532"/>
    </location>
</feature>
<dbReference type="InterPro" id="IPR050524">
    <property type="entry name" value="APC_YAT"/>
</dbReference>
<name>A0AB34FRI4_9HYPO</name>
<dbReference type="GO" id="GO:0015171">
    <property type="term" value="F:amino acid transmembrane transporter activity"/>
    <property type="evidence" value="ECO:0007669"/>
    <property type="project" value="TreeGrafter"/>
</dbReference>
<evidence type="ECO:0000256" key="6">
    <source>
        <dbReference type="ARBA" id="ARBA00023136"/>
    </source>
</evidence>
<keyword evidence="6 7" id="KW-0472">Membrane</keyword>
<keyword evidence="2" id="KW-0813">Transport</keyword>
<evidence type="ECO:0000256" key="1">
    <source>
        <dbReference type="ARBA" id="ARBA00004141"/>
    </source>
</evidence>
<feature type="transmembrane region" description="Helical" evidence="7">
    <location>
        <begin position="206"/>
        <end position="228"/>
    </location>
</feature>
<accession>A0AB34FRI4</accession>
<organism evidence="9 10">
    <name type="scientific">Purpureocillium lavendulum</name>
    <dbReference type="NCBI Taxonomy" id="1247861"/>
    <lineage>
        <taxon>Eukaryota</taxon>
        <taxon>Fungi</taxon>
        <taxon>Dikarya</taxon>
        <taxon>Ascomycota</taxon>
        <taxon>Pezizomycotina</taxon>
        <taxon>Sordariomycetes</taxon>
        <taxon>Hypocreomycetidae</taxon>
        <taxon>Hypocreales</taxon>
        <taxon>Ophiocordycipitaceae</taxon>
        <taxon>Purpureocillium</taxon>
    </lineage>
</organism>
<evidence type="ECO:0000256" key="5">
    <source>
        <dbReference type="ARBA" id="ARBA00022989"/>
    </source>
</evidence>
<dbReference type="Pfam" id="PF00324">
    <property type="entry name" value="AA_permease"/>
    <property type="match status" value="1"/>
</dbReference>
<dbReference type="PANTHER" id="PTHR43341">
    <property type="entry name" value="AMINO ACID PERMEASE"/>
    <property type="match status" value="1"/>
</dbReference>
<evidence type="ECO:0000259" key="8">
    <source>
        <dbReference type="Pfam" id="PF00324"/>
    </source>
</evidence>
<dbReference type="Gene3D" id="1.20.1740.10">
    <property type="entry name" value="Amino acid/polyamine transporter I"/>
    <property type="match status" value="1"/>
</dbReference>
<evidence type="ECO:0000313" key="9">
    <source>
        <dbReference type="EMBL" id="KAJ6441291.1"/>
    </source>
</evidence>
<dbReference type="Proteomes" id="UP001163105">
    <property type="component" value="Unassembled WGS sequence"/>
</dbReference>
<comment type="caution">
    <text evidence="9">The sequence shown here is derived from an EMBL/GenBank/DDBJ whole genome shotgun (WGS) entry which is preliminary data.</text>
</comment>
<feature type="transmembrane region" description="Helical" evidence="7">
    <location>
        <begin position="435"/>
        <end position="459"/>
    </location>
</feature>
<evidence type="ECO:0000256" key="7">
    <source>
        <dbReference type="SAM" id="Phobius"/>
    </source>
</evidence>
<dbReference type="InterPro" id="IPR004841">
    <property type="entry name" value="AA-permease/SLC12A_dom"/>
</dbReference>
<keyword evidence="4" id="KW-0029">Amino-acid transport</keyword>
<feature type="transmembrane region" description="Helical" evidence="7">
    <location>
        <begin position="262"/>
        <end position="280"/>
    </location>
</feature>
<feature type="transmembrane region" description="Helical" evidence="7">
    <location>
        <begin position="301"/>
        <end position="322"/>
    </location>
</feature>
<sequence>MLDYSPFPLTAMDTHEEKMADSIAADIGKEASQAESFGRGTVASDSDEVAQAAGQLKRRLGNRQIQLIAIGGSIGTATFVSIGTGLLNAGPGGLLLAYALHSSMVSMVNNCMAEMAVLMPVNGAFIRMAGHWVDPAFGFLAGWNFFLYEAINIPFEVSAINVVLSFWRDDIPAAAVVAVCIALYLYVPIAHAINVFAVKWYGESEFWLATGKVVLILIVFSFTFITMVGGNPQHDAYGFRYWRDPGAFAEYMTTGNLGRFEGFLSALWNATFTIVGPEYVSMLAGETKLPRRYLKNAFKTTYFRFTFFFVGSALCVGIVIPYNDPTFVSILTDPNGNSGSATASPYIIAMQNMGISVLPHIITALLITSIFSCGNAFTFYATRSLYGLALESQAPAFLRRCTRSGVPVYCLAVTMIFPCLAFLNVSSSTARVLSWFINLVTTSGVLNYTIITTTYIFFYRATRAQGVDRTTLPYYGYGQPYCAVLALVYMASIVFVNGYAVFLPGHWDVKDFFTHYTMVMVSPVLFVGWKLVHRTRLVRPAEADLVWEKPAIDRYERENEEDDPGFWREILQVIGVRKAKQVQTSE</sequence>
<protein>
    <submittedName>
        <fullName evidence="9">Amino acid transporter</fullName>
    </submittedName>
</protein>
<feature type="transmembrane region" description="Helical" evidence="7">
    <location>
        <begin position="480"/>
        <end position="501"/>
    </location>
</feature>
<evidence type="ECO:0000256" key="4">
    <source>
        <dbReference type="ARBA" id="ARBA00022970"/>
    </source>
</evidence>
<feature type="domain" description="Amino acid permease/ SLC12A" evidence="8">
    <location>
        <begin position="65"/>
        <end position="536"/>
    </location>
</feature>
<dbReference type="PIRSF" id="PIRSF006060">
    <property type="entry name" value="AA_transporter"/>
    <property type="match status" value="1"/>
</dbReference>
<keyword evidence="10" id="KW-1185">Reference proteome</keyword>
<evidence type="ECO:0000256" key="2">
    <source>
        <dbReference type="ARBA" id="ARBA00022448"/>
    </source>
</evidence>